<dbReference type="GO" id="GO:0005096">
    <property type="term" value="F:GTPase activator activity"/>
    <property type="evidence" value="ECO:0007669"/>
    <property type="project" value="UniProtKB-KW"/>
</dbReference>
<dbReference type="Pfam" id="PF01412">
    <property type="entry name" value="ArfGap"/>
    <property type="match status" value="1"/>
</dbReference>
<dbReference type="SUPFAM" id="SSF57863">
    <property type="entry name" value="ArfGap/RecO-like zinc finger"/>
    <property type="match status" value="1"/>
</dbReference>
<protein>
    <recommendedName>
        <fullName evidence="11">Copia protein</fullName>
    </recommendedName>
</protein>
<name>A0A812SLB7_9DINO</name>
<dbReference type="Pfam" id="PF07727">
    <property type="entry name" value="RVT_2"/>
    <property type="match status" value="1"/>
</dbReference>
<dbReference type="PANTHER" id="PTHR46395">
    <property type="entry name" value="ADP-RIBOSYLATION FACTOR GTPASE-ACTIVATING PROTEIN 1"/>
    <property type="match status" value="1"/>
</dbReference>
<keyword evidence="2 5" id="KW-0479">Metal-binding</keyword>
<feature type="compositionally biased region" description="Basic and acidic residues" evidence="6">
    <location>
        <begin position="314"/>
        <end position="325"/>
    </location>
</feature>
<evidence type="ECO:0000256" key="6">
    <source>
        <dbReference type="SAM" id="MobiDB-lite"/>
    </source>
</evidence>
<dbReference type="InterPro" id="IPR013083">
    <property type="entry name" value="Znf_RING/FYVE/PHD"/>
</dbReference>
<evidence type="ECO:0000256" key="2">
    <source>
        <dbReference type="ARBA" id="ARBA00022723"/>
    </source>
</evidence>
<dbReference type="SMART" id="SM00356">
    <property type="entry name" value="ZnF_C3H1"/>
    <property type="match status" value="1"/>
</dbReference>
<dbReference type="PROSITE" id="PS50103">
    <property type="entry name" value="ZF_C3H1"/>
    <property type="match status" value="1"/>
</dbReference>
<feature type="region of interest" description="Disordered" evidence="6">
    <location>
        <begin position="645"/>
        <end position="664"/>
    </location>
</feature>
<keyword evidence="4 5" id="KW-0862">Zinc</keyword>
<feature type="region of interest" description="Disordered" evidence="6">
    <location>
        <begin position="1"/>
        <end position="34"/>
    </location>
</feature>
<feature type="domain" description="Arf-GAP" evidence="8">
    <location>
        <begin position="2128"/>
        <end position="2195"/>
    </location>
</feature>
<sequence length="2286" mass="252730">MHYDIGSEHEEGEEEEEREDDPIIDVTDAPGEEEVDYEQDTYHNKDLRDLKIPALPSTAAGYRAWRNGVLTSFSSIDKSGNARILRWLQVALDPAIGDRQMRNLQVTSDGLPRLDAFLAAQLTDPKHLKGDYGVAAQAFTERAHALGVQPSGRALLAMLSRRFRVDRIRGATVSQQTLLAIQLEGFSQQQLQAFREKVEFCLNGFSPEAWPAESTLFSWLYSKLKHCRLLSRAVDKIKDSNPGSNKRTFAWLWSQLVELLDELREEANEESIRDTLIKPKAKAAPAPKKEERSRDKPDKPTPANPAPPAKTKGSGKDGKDKDGKGKGGKGSGKGADSQKTPNKPKAKSGGKGQGSKAEGKAPSKGNAPKATVPCLFFPKGTCNRGENCPFSHETSPGNKAPGSKTTGASATAKSSAAAVALLLPTTARGASVDGSSTPSKTTFWKRSGLSRFFQFVSGWFTVFSNICAPACPATVTPLLVASQHQHPQQGWFYHEWIADSGAGRSLESREALNEQGIPEDAYAHMAEQAPTVSFSTGNGVVDSGLMLGFEGSILGNNSAYLLDNCPSVKSLGELVETKSMPFVWLPGKLPMFLSSVEHVQVIEESAICADRVEGNVPIFREQVRFVSPSTVAMPGFMSDARKAKPLARTTIEPSRHTTYRPSPHITEESTLLELLQDPGVPSKTASGSRDPPPDSDDELKSRAKSSSARKPKAKPSPKDKVKGAKAPKPAEAAKAPEPPAPVEPEVPPPPLPPPAIPPGSGSDSGEDVTSERQKQLIKEASSMAHKLTHIPKNPYCEICQRSRMYRQRVTKKRAEPLEDRGDLPPVEQFGERIATDYIIPSKREHAVHVIRDEYSGALRAFVCARTAERAAQNLLTFVGARYKHLPNVLCKADDAKELIAAVSQIGWVHEATLENRFPHNAQLEREIRTLEESTRAVHLAAGFHVVPDLWHVSVQFAAQTLTVVPWQGKDKSRFEVATGSPFEGPRLPLGQLVHYRIHDPSRRHKFEATTAPGLFAGWRFEHGFVYRDVIWVLDYEAVKSKSIGYRDMIPVPYAEVRVPETETFPLKAAADLALREFQDPKLEAITALDIPFSSLSPADPPRRRAEYITLERILKFGATPGCKACTFDSVKHSPKCRARFDALIKADRIALTSKPPEPVPPAELPEGVGLHPSSEPAVEGLVAKVELGVTQVFVDANRERVRQRKVQTLIGKDVLFEYACGDSSELSQAASEIGINSIRLCRSMIDLSNEEHVKQVQGQVEASPGCDVWLSLPCTEFSPWQNMNVHRHGAKYGKGLRNRQEKSKLMFLYARKVLATAIANHGRIAVEWPKGSGWWDLPEWKEFQDEHGLHKVSFDGCMAGVKGREHPIRKPWSVATNDLRLVQFLGQLQCDGSHQHEAAEGSQTKQTEAYPRELAHNIVEAWYPQRYHRHIPSMVTKNLTKREWKADPRGVAAVKKEAEGLRSNGTWDDLTVCLLSSLRADAKRQNRKLKIAELLTLCGIKHFELPEHEHKFKGRIVYRGDCIFDQFGNHVLFEDVATTPTSLVALNIALFFGCQDGNAVSLADAIQAFLQADLAEAGEPDTWVILPEELWLDTWHKAYPSGSKLVVRLKRSLYGHPLAGKLWQKHLASVLTSFGGIEMDLFPSNFIFQMGSHTLLLNVYVDDLTLSGAKHLHAQFWKRLRAHIKLEDECYIEASNARILGRGHRIQRGSDFTTLVLDMSAFAEQVVEAYCELADVPKAKLRNVTTPSLSEALMSDEDLQQPGTLSHVAAKVLMKALWLGRLARPDLCFIIGRLASRVAAWTKWEDKQLLRLISYLHGTTGLCLAATVNHHEAPQIHIFTDSDFASCPHSAKSTSGIYMTIGSTDFRFPLWWASKKQTSVARSTPEAEAIAMASAMFGEALNIQVMMEHLLGRAIDVVFHQDNETLLKVLATGYSAKLRHCNRVHRVNIASMSEQLESPQVTAVYCKSESQIANGLTKVIPPAEWPHTLAQFGLTASSDGPHLEIAVAALAEANLAAEVFAGSCPKASKESHASDVLTSVRRRFDEDRVLERAEALQQLCSQGWPGGRGAVEGEAGSPMVSPNCLLFRNAANAYRVLPFYSDTSDTWEAELARRSGLPNMSLTVMVRHSPSQPLRELPGNRQCIDCGMDCIHCAGVHRSFGVHVSYVRSLNLDALKESEWRLLLQGGNEAFSTFLHETQGVPRHVWLATPMETRYHTPAADLYRRRLQALAEGGLARRKCQLCKADFWLLLRKHHCRKCGNACSPAECRRPLPELGIFEPYPWTSK</sequence>
<dbReference type="Gene3D" id="1.10.220.150">
    <property type="entry name" value="Arf GTPase activating protein"/>
    <property type="match status" value="1"/>
</dbReference>
<accession>A0A812SLB7</accession>
<feature type="compositionally biased region" description="Acidic residues" evidence="6">
    <location>
        <begin position="10"/>
        <end position="23"/>
    </location>
</feature>
<feature type="compositionally biased region" description="Basic and acidic residues" evidence="6">
    <location>
        <begin position="287"/>
        <end position="299"/>
    </location>
</feature>
<dbReference type="GO" id="GO:0008270">
    <property type="term" value="F:zinc ion binding"/>
    <property type="evidence" value="ECO:0007669"/>
    <property type="project" value="UniProtKB-KW"/>
</dbReference>
<keyword evidence="10" id="KW-1185">Reference proteome</keyword>
<dbReference type="Gene3D" id="3.30.40.10">
    <property type="entry name" value="Zinc/RING finger domain, C3HC4 (zinc finger)"/>
    <property type="match status" value="1"/>
</dbReference>
<feature type="region of interest" description="Disordered" evidence="6">
    <location>
        <begin position="270"/>
        <end position="369"/>
    </location>
</feature>
<dbReference type="InterPro" id="IPR036855">
    <property type="entry name" value="Znf_CCCH_sf"/>
</dbReference>
<dbReference type="InterPro" id="IPR000571">
    <property type="entry name" value="Znf_CCCH"/>
</dbReference>
<evidence type="ECO:0000256" key="5">
    <source>
        <dbReference type="PROSITE-ProRule" id="PRU00723"/>
    </source>
</evidence>
<feature type="zinc finger region" description="C3H1-type" evidence="5">
    <location>
        <begin position="368"/>
        <end position="395"/>
    </location>
</feature>
<feature type="domain" description="C3H1-type" evidence="7">
    <location>
        <begin position="368"/>
        <end position="395"/>
    </location>
</feature>
<dbReference type="PANTHER" id="PTHR46395:SF1">
    <property type="entry name" value="ADP-RIBOSYLATION FACTOR GTPASE-ACTIVATING PROTEIN 1"/>
    <property type="match status" value="1"/>
</dbReference>
<dbReference type="Gene3D" id="4.10.1000.10">
    <property type="entry name" value="Zinc finger, CCCH-type"/>
    <property type="match status" value="1"/>
</dbReference>
<dbReference type="InterPro" id="IPR038508">
    <property type="entry name" value="ArfGAP_dom_sf"/>
</dbReference>
<evidence type="ECO:0000256" key="1">
    <source>
        <dbReference type="ARBA" id="ARBA00022468"/>
    </source>
</evidence>
<dbReference type="GO" id="GO:0000139">
    <property type="term" value="C:Golgi membrane"/>
    <property type="evidence" value="ECO:0007669"/>
    <property type="project" value="TreeGrafter"/>
</dbReference>
<proteinExistence type="predicted"/>
<dbReference type="InterPro" id="IPR001164">
    <property type="entry name" value="ArfGAP_dom"/>
</dbReference>
<feature type="compositionally biased region" description="Low complexity" evidence="6">
    <location>
        <begin position="724"/>
        <end position="735"/>
    </location>
</feature>
<gene>
    <name evidence="9" type="ORF">SNAT2548_LOCUS27162</name>
</gene>
<dbReference type="OrthoDB" id="5395350at2759"/>
<organism evidence="9 10">
    <name type="scientific">Symbiodinium natans</name>
    <dbReference type="NCBI Taxonomy" id="878477"/>
    <lineage>
        <taxon>Eukaryota</taxon>
        <taxon>Sar</taxon>
        <taxon>Alveolata</taxon>
        <taxon>Dinophyceae</taxon>
        <taxon>Suessiales</taxon>
        <taxon>Symbiodiniaceae</taxon>
        <taxon>Symbiodinium</taxon>
    </lineage>
</organism>
<dbReference type="CDD" id="cd09272">
    <property type="entry name" value="RNase_HI_RT_Ty1"/>
    <property type="match status" value="1"/>
</dbReference>
<dbReference type="InterPro" id="IPR011011">
    <property type="entry name" value="Znf_FYVE_PHD"/>
</dbReference>
<evidence type="ECO:0000259" key="7">
    <source>
        <dbReference type="PROSITE" id="PS50103"/>
    </source>
</evidence>
<dbReference type="SUPFAM" id="SSF90229">
    <property type="entry name" value="CCCH zinc finger"/>
    <property type="match status" value="1"/>
</dbReference>
<evidence type="ECO:0000256" key="4">
    <source>
        <dbReference type="ARBA" id="ARBA00022833"/>
    </source>
</evidence>
<evidence type="ECO:0000259" key="8">
    <source>
        <dbReference type="PROSITE" id="PS50115"/>
    </source>
</evidence>
<keyword evidence="3 5" id="KW-0863">Zinc-finger</keyword>
<comment type="caution">
    <text evidence="9">The sequence shown here is derived from an EMBL/GenBank/DDBJ whole genome shotgun (WGS) entry which is preliminary data.</text>
</comment>
<reference evidence="9" key="1">
    <citation type="submission" date="2021-02" db="EMBL/GenBank/DDBJ databases">
        <authorList>
            <person name="Dougan E. K."/>
            <person name="Rhodes N."/>
            <person name="Thang M."/>
            <person name="Chan C."/>
        </authorList>
    </citation>
    <scope>NUCLEOTIDE SEQUENCE</scope>
</reference>
<dbReference type="Pfam" id="PF00642">
    <property type="entry name" value="zf-CCCH"/>
    <property type="match status" value="1"/>
</dbReference>
<evidence type="ECO:0000313" key="9">
    <source>
        <dbReference type="EMBL" id="CAE7483960.1"/>
    </source>
</evidence>
<feature type="compositionally biased region" description="Pro residues" evidence="6">
    <location>
        <begin position="736"/>
        <end position="757"/>
    </location>
</feature>
<dbReference type="PROSITE" id="PS50115">
    <property type="entry name" value="ARFGAP"/>
    <property type="match status" value="1"/>
</dbReference>
<dbReference type="GO" id="GO:0030100">
    <property type="term" value="P:regulation of endocytosis"/>
    <property type="evidence" value="ECO:0007669"/>
    <property type="project" value="TreeGrafter"/>
</dbReference>
<feature type="region of interest" description="Disordered" evidence="6">
    <location>
        <begin position="678"/>
        <end position="773"/>
    </location>
</feature>
<evidence type="ECO:0000256" key="3">
    <source>
        <dbReference type="ARBA" id="ARBA00022771"/>
    </source>
</evidence>
<dbReference type="InterPro" id="IPR037278">
    <property type="entry name" value="ARFGAP/RecO"/>
</dbReference>
<dbReference type="Proteomes" id="UP000604046">
    <property type="component" value="Unassembled WGS sequence"/>
</dbReference>
<keyword evidence="1" id="KW-0343">GTPase activation</keyword>
<dbReference type="GO" id="GO:0032012">
    <property type="term" value="P:regulation of ARF protein signal transduction"/>
    <property type="evidence" value="ECO:0007669"/>
    <property type="project" value="TreeGrafter"/>
</dbReference>
<evidence type="ECO:0008006" key="11">
    <source>
        <dbReference type="Google" id="ProtNLM"/>
    </source>
</evidence>
<evidence type="ECO:0000313" key="10">
    <source>
        <dbReference type="Proteomes" id="UP000604046"/>
    </source>
</evidence>
<dbReference type="EMBL" id="CAJNDS010002457">
    <property type="protein sequence ID" value="CAE7483960.1"/>
    <property type="molecule type" value="Genomic_DNA"/>
</dbReference>
<dbReference type="SMART" id="SM00105">
    <property type="entry name" value="ArfGap"/>
    <property type="match status" value="1"/>
</dbReference>
<dbReference type="InterPro" id="IPR013103">
    <property type="entry name" value="RVT_2"/>
</dbReference>
<dbReference type="SUPFAM" id="SSF57903">
    <property type="entry name" value="FYVE/PHD zinc finger"/>
    <property type="match status" value="1"/>
</dbReference>